<evidence type="ECO:0000313" key="2">
    <source>
        <dbReference type="EMBL" id="PMC57854.1"/>
    </source>
</evidence>
<organism evidence="2 3">
    <name type="scientific">Dolosicoccus paucivorans</name>
    <dbReference type="NCBI Taxonomy" id="84521"/>
    <lineage>
        <taxon>Bacteria</taxon>
        <taxon>Bacillati</taxon>
        <taxon>Bacillota</taxon>
        <taxon>Bacilli</taxon>
        <taxon>Lactobacillales</taxon>
        <taxon>Aerococcaceae</taxon>
        <taxon>Dolosicoccus</taxon>
    </lineage>
</organism>
<dbReference type="Pfam" id="PF13518">
    <property type="entry name" value="HTH_28"/>
    <property type="match status" value="1"/>
</dbReference>
<dbReference type="PANTHER" id="PTHR35004:SF7">
    <property type="entry name" value="INTEGRASE PROTEIN"/>
    <property type="match status" value="1"/>
</dbReference>
<evidence type="ECO:0000313" key="3">
    <source>
        <dbReference type="Proteomes" id="UP000235682"/>
    </source>
</evidence>
<feature type="domain" description="Integrase catalytic" evidence="1">
    <location>
        <begin position="135"/>
        <end position="309"/>
    </location>
</feature>
<sequence>MKTIITEEMRLRKRIIDYAIKHNNNAAAARRYHTSRQNVKRWRDRYDGTWDSLKNQSTRPHSHPAQHTQEELDLIQCKYQRYGHEGLAEVYVQCKKAGYIRSYDSMCKQIREHGWNKTEKVAKKKYPKSTWKPDIVTYPGEKVQIDIKYVPMDCLKFDTHGIRYYQITAIDEYSRKRYCEIVDEKSVTHTASFLIKLEDGLGFKVTTVQTDNGREFTNDPAVTTKLTLFEEILQEKGIDYKNTRPYSPWQNGIVERSHREDGERFYNRREFSNIEALKKAHRRYINRGNNIHRKVLEFKSPNEIVEEYFSNKAA</sequence>
<comment type="caution">
    <text evidence="2">The sequence shown here is derived from an EMBL/GenBank/DDBJ whole genome shotgun (WGS) entry which is preliminary data.</text>
</comment>
<dbReference type="Pfam" id="PF00665">
    <property type="entry name" value="rve"/>
    <property type="match status" value="1"/>
</dbReference>
<dbReference type="Proteomes" id="UP000235682">
    <property type="component" value="Unassembled WGS sequence"/>
</dbReference>
<evidence type="ECO:0000259" key="1">
    <source>
        <dbReference type="PROSITE" id="PS50994"/>
    </source>
</evidence>
<dbReference type="GO" id="GO:0003676">
    <property type="term" value="F:nucleic acid binding"/>
    <property type="evidence" value="ECO:0007669"/>
    <property type="project" value="InterPro"/>
</dbReference>
<dbReference type="InterPro" id="IPR012337">
    <property type="entry name" value="RNaseH-like_sf"/>
</dbReference>
<dbReference type="InterPro" id="IPR055247">
    <property type="entry name" value="InsJ-like_HTH"/>
</dbReference>
<dbReference type="SUPFAM" id="SSF53098">
    <property type="entry name" value="Ribonuclease H-like"/>
    <property type="match status" value="1"/>
</dbReference>
<reference evidence="2 3" key="1">
    <citation type="submission" date="2017-09" db="EMBL/GenBank/DDBJ databases">
        <title>Bacterial strain isolated from the female urinary microbiota.</title>
        <authorList>
            <person name="Thomas-White K."/>
            <person name="Kumar N."/>
            <person name="Forster S."/>
            <person name="Putonti C."/>
            <person name="Lawley T."/>
            <person name="Wolfe A.J."/>
        </authorList>
    </citation>
    <scope>NUCLEOTIDE SEQUENCE [LARGE SCALE GENOMIC DNA]</scope>
    <source>
        <strain evidence="2 3">UMB0852</strain>
    </source>
</reference>
<proteinExistence type="predicted"/>
<dbReference type="STRING" id="84521.SAMN04487994_10981"/>
<dbReference type="GO" id="GO:0015074">
    <property type="term" value="P:DNA integration"/>
    <property type="evidence" value="ECO:0007669"/>
    <property type="project" value="InterPro"/>
</dbReference>
<dbReference type="OrthoDB" id="9781005at2"/>
<dbReference type="InterPro" id="IPR009057">
    <property type="entry name" value="Homeodomain-like_sf"/>
</dbReference>
<dbReference type="AlphaFoldDB" id="A0A1G8Q101"/>
<dbReference type="InterPro" id="IPR001584">
    <property type="entry name" value="Integrase_cat-core"/>
</dbReference>
<dbReference type="EMBL" id="PNHE01000039">
    <property type="protein sequence ID" value="PMC57854.1"/>
    <property type="molecule type" value="Genomic_DNA"/>
</dbReference>
<keyword evidence="3" id="KW-1185">Reference proteome</keyword>
<accession>A0A1G8Q101</accession>
<gene>
    <name evidence="2" type="ORF">CJ205_07390</name>
</gene>
<dbReference type="SUPFAM" id="SSF46689">
    <property type="entry name" value="Homeodomain-like"/>
    <property type="match status" value="1"/>
</dbReference>
<dbReference type="PANTHER" id="PTHR35004">
    <property type="entry name" value="TRANSPOSASE RV3428C-RELATED"/>
    <property type="match status" value="1"/>
</dbReference>
<dbReference type="Gene3D" id="3.30.420.10">
    <property type="entry name" value="Ribonuclease H-like superfamily/Ribonuclease H"/>
    <property type="match status" value="1"/>
</dbReference>
<dbReference type="RefSeq" id="WP_092087058.1">
    <property type="nucleotide sequence ID" value="NZ_FNEL01000098.1"/>
</dbReference>
<dbReference type="PROSITE" id="PS50994">
    <property type="entry name" value="INTEGRASE"/>
    <property type="match status" value="1"/>
</dbReference>
<name>A0A1G8Q101_9LACT</name>
<dbReference type="InterPro" id="IPR036397">
    <property type="entry name" value="RNaseH_sf"/>
</dbReference>
<protein>
    <submittedName>
        <fullName evidence="2">IS481 family transposase</fullName>
    </submittedName>
</protein>